<proteinExistence type="predicted"/>
<reference evidence="2" key="1">
    <citation type="submission" date="2016-01" db="EMBL/GenBank/DDBJ databases">
        <authorList>
            <person name="Mitreva M."/>
            <person name="Pepin K.H."/>
            <person name="Mihindukulasuriya K.A."/>
            <person name="Fulton R."/>
            <person name="Fronick C."/>
            <person name="O'Laughlin M."/>
            <person name="Miner T."/>
            <person name="Herter B."/>
            <person name="Rosa B.A."/>
            <person name="Cordes M."/>
            <person name="Tomlinson C."/>
            <person name="Wollam A."/>
            <person name="Palsikar V.B."/>
            <person name="Mardis E.R."/>
            <person name="Wilson R.K."/>
        </authorList>
    </citation>
    <scope>NUCLEOTIDE SEQUENCE [LARGE SCALE GENOMIC DNA]</scope>
    <source>
        <strain evidence="2">GED7749B</strain>
    </source>
</reference>
<protein>
    <submittedName>
        <fullName evidence="1">Uncharacterized protein</fullName>
    </submittedName>
</protein>
<gene>
    <name evidence="1" type="ORF">HMPREF3213_02381</name>
</gene>
<sequence>MPFLHLAGCYVKKCRKNGLLNDSAKKSAHKKRACFKKTGHKDNNSDG</sequence>
<comment type="caution">
    <text evidence="1">The sequence shown here is derived from an EMBL/GenBank/DDBJ whole genome shotgun (WGS) entry which is preliminary data.</text>
</comment>
<accession>A0A133KK57</accession>
<dbReference type="Proteomes" id="UP000070376">
    <property type="component" value="Unassembled WGS sequence"/>
</dbReference>
<evidence type="ECO:0000313" key="2">
    <source>
        <dbReference type="Proteomes" id="UP000070376"/>
    </source>
</evidence>
<evidence type="ECO:0000313" key="1">
    <source>
        <dbReference type="EMBL" id="KWZ80029.1"/>
    </source>
</evidence>
<dbReference type="PATRIC" id="fig|1398.22.peg.2386"/>
<dbReference type="EMBL" id="LRPN01000102">
    <property type="protein sequence ID" value="KWZ80029.1"/>
    <property type="molecule type" value="Genomic_DNA"/>
</dbReference>
<organism evidence="1 2">
    <name type="scientific">Heyndrickxia coagulans</name>
    <name type="common">Weizmannia coagulans</name>
    <dbReference type="NCBI Taxonomy" id="1398"/>
    <lineage>
        <taxon>Bacteria</taxon>
        <taxon>Bacillati</taxon>
        <taxon>Bacillota</taxon>
        <taxon>Bacilli</taxon>
        <taxon>Bacillales</taxon>
        <taxon>Bacillaceae</taxon>
        <taxon>Heyndrickxia</taxon>
    </lineage>
</organism>
<dbReference type="AlphaFoldDB" id="A0A133KK57"/>
<name>A0A133KK57_HEYCO</name>